<protein>
    <submittedName>
        <fullName evidence="2">Uncharacterized protein</fullName>
    </submittedName>
</protein>
<dbReference type="RefSeq" id="WP_077926779.1">
    <property type="nucleotide sequence ID" value="NZ_BAABKE010000009.1"/>
</dbReference>
<gene>
    <name evidence="2" type="ORF">GCM10023338_22440</name>
</gene>
<keyword evidence="1" id="KW-0175">Coiled coil</keyword>
<sequence>MKNTNFLITTPKLQKEINQIEKNIEQEKFTHPIEDYQFCDIQLPDNCQLPPDIQSLITTQMNNILSNIHTIIQSMNQSQTHLIEENYKTEQNRLMQLVEQYSQELSDTKSELHRLQQSISIYKSEINKLMQLIYARNCLIQKLSEDNEALQKRQHVYTTPISSKILF</sequence>
<evidence type="ECO:0000313" key="2">
    <source>
        <dbReference type="EMBL" id="GAA5103635.1"/>
    </source>
</evidence>
<keyword evidence="3" id="KW-1185">Reference proteome</keyword>
<dbReference type="EMBL" id="BAABKE010000009">
    <property type="protein sequence ID" value="GAA5103635.1"/>
    <property type="molecule type" value="Genomic_DNA"/>
</dbReference>
<proteinExistence type="predicted"/>
<name>A0ABP9N3E0_9GAMM</name>
<dbReference type="Proteomes" id="UP001500631">
    <property type="component" value="Unassembled WGS sequence"/>
</dbReference>
<feature type="coiled-coil region" evidence="1">
    <location>
        <begin position="84"/>
        <end position="132"/>
    </location>
</feature>
<accession>A0ABP9N3E0</accession>
<evidence type="ECO:0000313" key="3">
    <source>
        <dbReference type="Proteomes" id="UP001500631"/>
    </source>
</evidence>
<evidence type="ECO:0000256" key="1">
    <source>
        <dbReference type="SAM" id="Coils"/>
    </source>
</evidence>
<comment type="caution">
    <text evidence="2">The sequence shown here is derived from an EMBL/GenBank/DDBJ whole genome shotgun (WGS) entry which is preliminary data.</text>
</comment>
<reference evidence="3" key="1">
    <citation type="journal article" date="2019" name="Int. J. Syst. Evol. Microbiol.">
        <title>The Global Catalogue of Microorganisms (GCM) 10K type strain sequencing project: providing services to taxonomists for standard genome sequencing and annotation.</title>
        <authorList>
            <consortium name="The Broad Institute Genomics Platform"/>
            <consortium name="The Broad Institute Genome Sequencing Center for Infectious Disease"/>
            <person name="Wu L."/>
            <person name="Ma J."/>
        </authorList>
    </citation>
    <scope>NUCLEOTIDE SEQUENCE [LARGE SCALE GENOMIC DNA]</scope>
    <source>
        <strain evidence="3">JCM 18424</strain>
    </source>
</reference>
<organism evidence="2 3">
    <name type="scientific">Wohlfahrtiimonas larvae</name>
    <dbReference type="NCBI Taxonomy" id="1157986"/>
    <lineage>
        <taxon>Bacteria</taxon>
        <taxon>Pseudomonadati</taxon>
        <taxon>Pseudomonadota</taxon>
        <taxon>Gammaproteobacteria</taxon>
        <taxon>Cardiobacteriales</taxon>
        <taxon>Ignatzschineriaceae</taxon>
        <taxon>Wohlfahrtiimonas</taxon>
    </lineage>
</organism>